<evidence type="ECO:0000313" key="4">
    <source>
        <dbReference type="Proteomes" id="UP000611629"/>
    </source>
</evidence>
<name>A0A974GWN9_SEDHY</name>
<proteinExistence type="predicted"/>
<dbReference type="InterPro" id="IPR003607">
    <property type="entry name" value="HD/PDEase_dom"/>
</dbReference>
<dbReference type="Proteomes" id="UP000611629">
    <property type="component" value="Unassembled WGS sequence"/>
</dbReference>
<dbReference type="Gene3D" id="1.10.3210.10">
    <property type="entry name" value="Hypothetical protein af1432"/>
    <property type="match status" value="1"/>
</dbReference>
<dbReference type="PANTHER" id="PTHR43155:SF2">
    <property type="entry name" value="CYCLIC DI-GMP PHOSPHODIESTERASE PA4108"/>
    <property type="match status" value="1"/>
</dbReference>
<protein>
    <submittedName>
        <fullName evidence="3">HD-GYP domain-containing protein</fullName>
    </submittedName>
</protein>
<feature type="domain" description="HD" evidence="1">
    <location>
        <begin position="133"/>
        <end position="254"/>
    </location>
</feature>
<sequence length="353" mass="39949">MFVDKNNLKPGMILAADLIVNDGENNDVLLVQGQALNNFHIKKISTYNFDGAYVIGEAFNDLCLDPELDKELEAKALSEIKNFYNKLENDNSKVTNESISIFSEVVDELIAELLYKKELTNNIMIFRNHDEYTYQHCLSVANLSISTGISLGLKNEMLHDLGMAGFLHDIGKVVIPKEIINKTGKLTENEFKLMKKHPFAAVNMLKGLVSKEILEGIISHHEKFDGTGYPYGKKGENINLYGKILAICDVYHALTSNRPYRRPCFPPEVIEYLMGNAEKHFDYDILNIFLKNVVAFPVGTYIKLSNKMNGVVIKNNLENNLRPIIRILNPDNTTGEEIDLFNNHTYMNVTIIA</sequence>
<evidence type="ECO:0000313" key="3">
    <source>
        <dbReference type="EMBL" id="NYB74694.1"/>
    </source>
</evidence>
<evidence type="ECO:0000259" key="1">
    <source>
        <dbReference type="PROSITE" id="PS51831"/>
    </source>
</evidence>
<dbReference type="CDD" id="cd00077">
    <property type="entry name" value="HDc"/>
    <property type="match status" value="1"/>
</dbReference>
<dbReference type="PANTHER" id="PTHR43155">
    <property type="entry name" value="CYCLIC DI-GMP PHOSPHODIESTERASE PA4108-RELATED"/>
    <property type="match status" value="1"/>
</dbReference>
<dbReference type="AlphaFoldDB" id="A0A974GWN9"/>
<organism evidence="3 4">
    <name type="scientific">Sedimentibacter hydroxybenzoicus DSM 7310</name>
    <dbReference type="NCBI Taxonomy" id="1123245"/>
    <lineage>
        <taxon>Bacteria</taxon>
        <taxon>Bacillati</taxon>
        <taxon>Bacillota</taxon>
        <taxon>Tissierellia</taxon>
        <taxon>Sedimentibacter</taxon>
    </lineage>
</organism>
<dbReference type="EMBL" id="JACBNQ010000012">
    <property type="protein sequence ID" value="NYB74694.1"/>
    <property type="molecule type" value="Genomic_DNA"/>
</dbReference>
<dbReference type="Pfam" id="PF13487">
    <property type="entry name" value="HD_5"/>
    <property type="match status" value="1"/>
</dbReference>
<keyword evidence="4" id="KW-1185">Reference proteome</keyword>
<dbReference type="InterPro" id="IPR006674">
    <property type="entry name" value="HD_domain"/>
</dbReference>
<dbReference type="InterPro" id="IPR037522">
    <property type="entry name" value="HD_GYP_dom"/>
</dbReference>
<feature type="domain" description="HD-GYP" evidence="2">
    <location>
        <begin position="111"/>
        <end position="305"/>
    </location>
</feature>
<comment type="caution">
    <text evidence="3">The sequence shown here is derived from an EMBL/GenBank/DDBJ whole genome shotgun (WGS) entry which is preliminary data.</text>
</comment>
<dbReference type="SMART" id="SM00471">
    <property type="entry name" value="HDc"/>
    <property type="match status" value="1"/>
</dbReference>
<dbReference type="PROSITE" id="PS51831">
    <property type="entry name" value="HD"/>
    <property type="match status" value="1"/>
</dbReference>
<dbReference type="SUPFAM" id="SSF109604">
    <property type="entry name" value="HD-domain/PDEase-like"/>
    <property type="match status" value="1"/>
</dbReference>
<evidence type="ECO:0000259" key="2">
    <source>
        <dbReference type="PROSITE" id="PS51832"/>
    </source>
</evidence>
<accession>A0A974GWN9</accession>
<reference evidence="3" key="1">
    <citation type="submission" date="2020-07" db="EMBL/GenBank/DDBJ databases">
        <title>Genomic analysis of a strain of Sedimentibacter Hydroxybenzoicus DSM7310.</title>
        <authorList>
            <person name="Ma S."/>
        </authorList>
    </citation>
    <scope>NUCLEOTIDE SEQUENCE</scope>
    <source>
        <strain evidence="3">DSM 7310</strain>
    </source>
</reference>
<dbReference type="PROSITE" id="PS51832">
    <property type="entry name" value="HD_GYP"/>
    <property type="match status" value="1"/>
</dbReference>
<dbReference type="RefSeq" id="WP_179238401.1">
    <property type="nucleotide sequence ID" value="NZ_JACBNQ010000012.1"/>
</dbReference>
<gene>
    <name evidence="3" type="ORF">HZF24_11155</name>
</gene>